<dbReference type="Proteomes" id="UP000799421">
    <property type="component" value="Unassembled WGS sequence"/>
</dbReference>
<protein>
    <submittedName>
        <fullName evidence="1">Uncharacterized protein</fullName>
    </submittedName>
</protein>
<name>A0A6A7BZW9_9PEZI</name>
<keyword evidence="2" id="KW-1185">Reference proteome</keyword>
<reference evidence="1" key="1">
    <citation type="journal article" date="2020" name="Stud. Mycol.">
        <title>101 Dothideomycetes genomes: a test case for predicting lifestyles and emergence of pathogens.</title>
        <authorList>
            <person name="Haridas S."/>
            <person name="Albert R."/>
            <person name="Binder M."/>
            <person name="Bloem J."/>
            <person name="Labutti K."/>
            <person name="Salamov A."/>
            <person name="Andreopoulos B."/>
            <person name="Baker S."/>
            <person name="Barry K."/>
            <person name="Bills G."/>
            <person name="Bluhm B."/>
            <person name="Cannon C."/>
            <person name="Castanera R."/>
            <person name="Culley D."/>
            <person name="Daum C."/>
            <person name="Ezra D."/>
            <person name="Gonzalez J."/>
            <person name="Henrissat B."/>
            <person name="Kuo A."/>
            <person name="Liang C."/>
            <person name="Lipzen A."/>
            <person name="Lutzoni F."/>
            <person name="Magnuson J."/>
            <person name="Mondo S."/>
            <person name="Nolan M."/>
            <person name="Ohm R."/>
            <person name="Pangilinan J."/>
            <person name="Park H.-J."/>
            <person name="Ramirez L."/>
            <person name="Alfaro M."/>
            <person name="Sun H."/>
            <person name="Tritt A."/>
            <person name="Yoshinaga Y."/>
            <person name="Zwiers L.-H."/>
            <person name="Turgeon B."/>
            <person name="Goodwin S."/>
            <person name="Spatafora J."/>
            <person name="Crous P."/>
            <person name="Grigoriev I."/>
        </authorList>
    </citation>
    <scope>NUCLEOTIDE SEQUENCE</scope>
    <source>
        <strain evidence="1">CBS 480.64</strain>
    </source>
</reference>
<proteinExistence type="predicted"/>
<dbReference type="EMBL" id="MU005978">
    <property type="protein sequence ID" value="KAF2860810.1"/>
    <property type="molecule type" value="Genomic_DNA"/>
</dbReference>
<dbReference type="AlphaFoldDB" id="A0A6A7BZW9"/>
<organism evidence="1 2">
    <name type="scientific">Piedraia hortae CBS 480.64</name>
    <dbReference type="NCBI Taxonomy" id="1314780"/>
    <lineage>
        <taxon>Eukaryota</taxon>
        <taxon>Fungi</taxon>
        <taxon>Dikarya</taxon>
        <taxon>Ascomycota</taxon>
        <taxon>Pezizomycotina</taxon>
        <taxon>Dothideomycetes</taxon>
        <taxon>Dothideomycetidae</taxon>
        <taxon>Capnodiales</taxon>
        <taxon>Piedraiaceae</taxon>
        <taxon>Piedraia</taxon>
    </lineage>
</organism>
<evidence type="ECO:0000313" key="2">
    <source>
        <dbReference type="Proteomes" id="UP000799421"/>
    </source>
</evidence>
<gene>
    <name evidence="1" type="ORF">K470DRAFT_62900</name>
</gene>
<accession>A0A6A7BZW9</accession>
<sequence length="124" mass="14020">MLVLAHRHKNSCPGPTQFLHTAIKLSSAAWLSLRLPATFSRILAGRNVFRHLMVRFPCTRARVYKLEFATARCRHAGCAVTLLSGPAWSQCPFISHRMSKKRKSCRTGKVTRCVGWYGTVCWCV</sequence>
<evidence type="ECO:0000313" key="1">
    <source>
        <dbReference type="EMBL" id="KAF2860810.1"/>
    </source>
</evidence>